<reference evidence="1" key="1">
    <citation type="submission" date="2018-05" db="EMBL/GenBank/DDBJ databases">
        <authorList>
            <person name="Lanie J.A."/>
            <person name="Ng W.-L."/>
            <person name="Kazmierczak K.M."/>
            <person name="Andrzejewski T.M."/>
            <person name="Davidsen T.M."/>
            <person name="Wayne K.J."/>
            <person name="Tettelin H."/>
            <person name="Glass J.I."/>
            <person name="Rusch D."/>
            <person name="Podicherti R."/>
            <person name="Tsui H.-C.T."/>
            <person name="Winkler M.E."/>
        </authorList>
    </citation>
    <scope>NUCLEOTIDE SEQUENCE</scope>
</reference>
<dbReference type="PANTHER" id="PTHR34861:SF10">
    <property type="entry name" value="CYCLASE"/>
    <property type="match status" value="1"/>
</dbReference>
<dbReference type="InterPro" id="IPR037175">
    <property type="entry name" value="KFase_sf"/>
</dbReference>
<accession>A0A382ACQ7</accession>
<name>A0A382ACQ7_9ZZZZ</name>
<dbReference type="GO" id="GO:0004061">
    <property type="term" value="F:arylformamidase activity"/>
    <property type="evidence" value="ECO:0007669"/>
    <property type="project" value="InterPro"/>
</dbReference>
<dbReference type="SUPFAM" id="SSF102198">
    <property type="entry name" value="Putative cyclase"/>
    <property type="match status" value="1"/>
</dbReference>
<organism evidence="1">
    <name type="scientific">marine metagenome</name>
    <dbReference type="NCBI Taxonomy" id="408172"/>
    <lineage>
        <taxon>unclassified sequences</taxon>
        <taxon>metagenomes</taxon>
        <taxon>ecological metagenomes</taxon>
    </lineage>
</organism>
<dbReference type="Pfam" id="PF04199">
    <property type="entry name" value="Cyclase"/>
    <property type="match status" value="1"/>
</dbReference>
<dbReference type="InterPro" id="IPR007325">
    <property type="entry name" value="KFase/CYL"/>
</dbReference>
<proteinExistence type="predicted"/>
<evidence type="ECO:0000313" key="1">
    <source>
        <dbReference type="EMBL" id="SVA98733.1"/>
    </source>
</evidence>
<dbReference type="PANTHER" id="PTHR34861">
    <property type="match status" value="1"/>
</dbReference>
<evidence type="ECO:0008006" key="2">
    <source>
        <dbReference type="Google" id="ProtNLM"/>
    </source>
</evidence>
<protein>
    <recommendedName>
        <fullName evidence="2">Cyclase</fullName>
    </recommendedName>
</protein>
<dbReference type="GO" id="GO:0019441">
    <property type="term" value="P:L-tryptophan catabolic process to kynurenine"/>
    <property type="evidence" value="ECO:0007669"/>
    <property type="project" value="InterPro"/>
</dbReference>
<dbReference type="AlphaFoldDB" id="A0A382ACQ7"/>
<gene>
    <name evidence="1" type="ORF">METZ01_LOCUS151587</name>
</gene>
<sequence length="340" mass="37740">MELNMRNVYLLIISLSLISFNASALEKPEPMNEQEFDQLFEEISNWGRWGSEDELGTLNTITDKKRKQAARLVKEGKTVSLELELNKTPNMINALPFEHEVFLFGAEETSELGLDIADLPEIAGDVFSINYHGFSHSHMDGLPHFAYKGKMYNGFPFEPNVPKGFTRLGVENIAEVGIFTRGVIVDLPKFLGIDFIHPGNSITIEVLEAWEKASQTKVSPGDVLLIRTGRWEKVSQDGHWNFQENAAGLHATVAKWLKERDVAAIGCDGVSDVMPSGTTRLNPLHELAIISLGMPIFDNLDLEKLAEVSNETKRNTFLFVAAPLNVEGATGSPLNPMAIF</sequence>
<dbReference type="EMBL" id="UINC01024659">
    <property type="protein sequence ID" value="SVA98733.1"/>
    <property type="molecule type" value="Genomic_DNA"/>
</dbReference>
<dbReference type="Gene3D" id="3.50.30.50">
    <property type="entry name" value="Putative cyclase"/>
    <property type="match status" value="1"/>
</dbReference>